<proteinExistence type="predicted"/>
<organism evidence="1">
    <name type="scientific">Streptomyces sp. NBC_00119</name>
    <dbReference type="NCBI Taxonomy" id="2975659"/>
    <lineage>
        <taxon>Bacteria</taxon>
        <taxon>Bacillati</taxon>
        <taxon>Actinomycetota</taxon>
        <taxon>Actinomycetes</taxon>
        <taxon>Kitasatosporales</taxon>
        <taxon>Streptomycetaceae</taxon>
        <taxon>Streptomyces</taxon>
    </lineage>
</organism>
<gene>
    <name evidence="1" type="ORF">OHU69_49735</name>
</gene>
<accession>A0AAU1UM92</accession>
<dbReference type="EMBL" id="CP108195">
    <property type="protein sequence ID" value="WTS18341.1"/>
    <property type="molecule type" value="Genomic_DNA"/>
</dbReference>
<protein>
    <submittedName>
        <fullName evidence="1">Uncharacterized protein</fullName>
    </submittedName>
</protein>
<evidence type="ECO:0000313" key="1">
    <source>
        <dbReference type="EMBL" id="WTS18341.1"/>
    </source>
</evidence>
<dbReference type="AlphaFoldDB" id="A0AAU1UM92"/>
<name>A0AAU1UM92_9ACTN</name>
<reference evidence="1" key="1">
    <citation type="submission" date="2022-10" db="EMBL/GenBank/DDBJ databases">
        <title>The complete genomes of actinobacterial strains from the NBC collection.</title>
        <authorList>
            <person name="Joergensen T.S."/>
            <person name="Alvarez Arevalo M."/>
            <person name="Sterndorff E.B."/>
            <person name="Faurdal D."/>
            <person name="Vuksanovic O."/>
            <person name="Mourched A.-S."/>
            <person name="Charusanti P."/>
            <person name="Shaw S."/>
            <person name="Blin K."/>
            <person name="Weber T."/>
        </authorList>
    </citation>
    <scope>NUCLEOTIDE SEQUENCE</scope>
    <source>
        <strain evidence="1">NBC_00119</strain>
    </source>
</reference>
<sequence>MVDAGCGAGLVTAMALHYRDQGMSLRDTAAKLVITTGKKKGQHPSPATVMRMLRDHDEQTAEAASSA</sequence>